<dbReference type="GO" id="GO:0016298">
    <property type="term" value="F:lipase activity"/>
    <property type="evidence" value="ECO:0007669"/>
    <property type="project" value="TreeGrafter"/>
</dbReference>
<evidence type="ECO:0000313" key="5">
    <source>
        <dbReference type="Proteomes" id="UP000187203"/>
    </source>
</evidence>
<reference evidence="5" key="1">
    <citation type="submission" date="2013-09" db="EMBL/GenBank/DDBJ databases">
        <title>Corchorus olitorius genome sequencing.</title>
        <authorList>
            <person name="Alam M."/>
            <person name="Haque M.S."/>
            <person name="Islam M.S."/>
            <person name="Emdad E.M."/>
            <person name="Islam M.M."/>
            <person name="Ahmed B."/>
            <person name="Halim A."/>
            <person name="Hossen Q.M.M."/>
            <person name="Hossain M.Z."/>
            <person name="Ahmed R."/>
            <person name="Khan M.M."/>
            <person name="Islam R."/>
            <person name="Rashid M.M."/>
            <person name="Khan S.A."/>
            <person name="Rahman M.S."/>
            <person name="Alam M."/>
            <person name="Yahiya A.S."/>
            <person name="Khan M.S."/>
            <person name="Azam M.S."/>
            <person name="Haque T."/>
            <person name="Lashkar M.Z.H."/>
            <person name="Akhand A.I."/>
            <person name="Morshed G."/>
            <person name="Roy S."/>
            <person name="Uddin K.S."/>
            <person name="Rabeya T."/>
            <person name="Hossain A.S."/>
            <person name="Chowdhury A."/>
            <person name="Snigdha A.R."/>
            <person name="Mortoza M.S."/>
            <person name="Matin S.A."/>
            <person name="Hoque S.M.E."/>
            <person name="Islam M.K."/>
            <person name="Roy D.K."/>
            <person name="Haider R."/>
            <person name="Moosa M.M."/>
            <person name="Elias S.M."/>
            <person name="Hasan A.M."/>
            <person name="Jahan S."/>
            <person name="Shafiuddin M."/>
            <person name="Mahmood N."/>
            <person name="Shommy N.S."/>
        </authorList>
    </citation>
    <scope>NUCLEOTIDE SEQUENCE [LARGE SCALE GENOMIC DNA]</scope>
    <source>
        <strain evidence="5">cv. O-4</strain>
    </source>
</reference>
<evidence type="ECO:0000313" key="4">
    <source>
        <dbReference type="EMBL" id="OMO65983.1"/>
    </source>
</evidence>
<comment type="caution">
    <text evidence="4">The sequence shown here is derived from an EMBL/GenBank/DDBJ whole genome shotgun (WGS) entry which is preliminary data.</text>
</comment>
<dbReference type="PANTHER" id="PTHR45966">
    <property type="entry name" value="GDSL-LIKE LIPASE/ACYLHYDROLASE"/>
    <property type="match status" value="1"/>
</dbReference>
<comment type="similarity">
    <text evidence="1">Belongs to the 'GDSL' lipolytic enzyme family.</text>
</comment>
<dbReference type="PANTHER" id="PTHR45966:SF1">
    <property type="entry name" value="GDSL ESTERASE_LIPASE 1-RELATED"/>
    <property type="match status" value="1"/>
</dbReference>
<dbReference type="Proteomes" id="UP000187203">
    <property type="component" value="Unassembled WGS sequence"/>
</dbReference>
<sequence length="366" mass="41386">MAILRFHIVLFFLFTSFLSLISSHCLPKNHVTFFLFGDSIFDPGNNNYINTTAQANYKPYGETYIKFPSGRFSDGLLIPDYIAEYAKTPYVLPYLQPGVHDFTYGANFASSGVGALFETHREILNPIDLKTQLSYFEDVEKQLRQKLGDEGTKSLLSRAIYLISIGRNDYLVPFYPNSTIFQTYSKEEYVGMVIGNLTELIKELYEKGGRKFGFVNIEPLGCIPYVKILDQGSNGSCYEEATKLAELHNKALSLALQELESQLEGFKYTHFNFYSSLSERINNPSKYGFNEVKMACCGSGEYRGILSCGGRGGVTDYQVCEYPNEYVFFDAYHLTGKVNQQLAELMWNATDPNVSGPYNLKTLINL</sequence>
<protein>
    <submittedName>
        <fullName evidence="4">Lipase, GDSL</fullName>
    </submittedName>
</protein>
<gene>
    <name evidence="4" type="ORF">COLO4_30846</name>
</gene>
<dbReference type="InterPro" id="IPR044552">
    <property type="entry name" value="GLIP1-5/GLL25"/>
</dbReference>
<dbReference type="InterPro" id="IPR035669">
    <property type="entry name" value="SGNH_plant_lipase-like"/>
</dbReference>
<dbReference type="OrthoDB" id="1600564at2759"/>
<evidence type="ECO:0000256" key="3">
    <source>
        <dbReference type="SAM" id="SignalP"/>
    </source>
</evidence>
<keyword evidence="5" id="KW-1185">Reference proteome</keyword>
<name>A0A1R3H6N3_9ROSI</name>
<accession>A0A1R3H6N3</accession>
<dbReference type="InterPro" id="IPR001087">
    <property type="entry name" value="GDSL"/>
</dbReference>
<dbReference type="EMBL" id="AWUE01020791">
    <property type="protein sequence ID" value="OMO65983.1"/>
    <property type="molecule type" value="Genomic_DNA"/>
</dbReference>
<evidence type="ECO:0000256" key="1">
    <source>
        <dbReference type="ARBA" id="ARBA00008668"/>
    </source>
</evidence>
<dbReference type="CDD" id="cd01837">
    <property type="entry name" value="SGNH_plant_lipase_like"/>
    <property type="match status" value="1"/>
</dbReference>
<dbReference type="Gene3D" id="3.40.50.1110">
    <property type="entry name" value="SGNH hydrolase"/>
    <property type="match status" value="1"/>
</dbReference>
<proteinExistence type="inferred from homology"/>
<dbReference type="Pfam" id="PF00657">
    <property type="entry name" value="Lipase_GDSL"/>
    <property type="match status" value="1"/>
</dbReference>
<feature type="chain" id="PRO_5012367821" evidence="3">
    <location>
        <begin position="24"/>
        <end position="366"/>
    </location>
</feature>
<dbReference type="STRING" id="93759.A0A1R3H6N3"/>
<feature type="signal peptide" evidence="3">
    <location>
        <begin position="1"/>
        <end position="23"/>
    </location>
</feature>
<dbReference type="InterPro" id="IPR036514">
    <property type="entry name" value="SGNH_hydro_sf"/>
</dbReference>
<keyword evidence="2 3" id="KW-0732">Signal</keyword>
<organism evidence="4 5">
    <name type="scientific">Corchorus olitorius</name>
    <dbReference type="NCBI Taxonomy" id="93759"/>
    <lineage>
        <taxon>Eukaryota</taxon>
        <taxon>Viridiplantae</taxon>
        <taxon>Streptophyta</taxon>
        <taxon>Embryophyta</taxon>
        <taxon>Tracheophyta</taxon>
        <taxon>Spermatophyta</taxon>
        <taxon>Magnoliopsida</taxon>
        <taxon>eudicotyledons</taxon>
        <taxon>Gunneridae</taxon>
        <taxon>Pentapetalae</taxon>
        <taxon>rosids</taxon>
        <taxon>malvids</taxon>
        <taxon>Malvales</taxon>
        <taxon>Malvaceae</taxon>
        <taxon>Grewioideae</taxon>
        <taxon>Apeibeae</taxon>
        <taxon>Corchorus</taxon>
    </lineage>
</organism>
<evidence type="ECO:0000256" key="2">
    <source>
        <dbReference type="ARBA" id="ARBA00022729"/>
    </source>
</evidence>
<dbReference type="SUPFAM" id="SSF52266">
    <property type="entry name" value="SGNH hydrolase"/>
    <property type="match status" value="1"/>
</dbReference>
<dbReference type="AlphaFoldDB" id="A0A1R3H6N3"/>